<feature type="transmembrane region" description="Helical" evidence="11">
    <location>
        <begin position="195"/>
        <end position="217"/>
    </location>
</feature>
<evidence type="ECO:0000256" key="5">
    <source>
        <dbReference type="ARBA" id="ARBA00022679"/>
    </source>
</evidence>
<dbReference type="PROSITE" id="PS50885">
    <property type="entry name" value="HAMP"/>
    <property type="match status" value="1"/>
</dbReference>
<dbReference type="CDD" id="cd06225">
    <property type="entry name" value="HAMP"/>
    <property type="match status" value="1"/>
</dbReference>
<dbReference type="PANTHER" id="PTHR45436:SF5">
    <property type="entry name" value="SENSOR HISTIDINE KINASE TRCS"/>
    <property type="match status" value="1"/>
</dbReference>
<keyword evidence="15" id="KW-1185">Reference proteome</keyword>
<evidence type="ECO:0000259" key="12">
    <source>
        <dbReference type="PROSITE" id="PS50109"/>
    </source>
</evidence>
<dbReference type="Proteomes" id="UP000076268">
    <property type="component" value="Unassembled WGS sequence"/>
</dbReference>
<feature type="domain" description="Histidine kinase" evidence="12">
    <location>
        <begin position="286"/>
        <end position="501"/>
    </location>
</feature>
<evidence type="ECO:0000256" key="6">
    <source>
        <dbReference type="ARBA" id="ARBA00022692"/>
    </source>
</evidence>
<dbReference type="STRING" id="1794912.AXX12_15780"/>
<keyword evidence="5" id="KW-0808">Transferase</keyword>
<comment type="subcellular location">
    <subcellularLocation>
        <location evidence="2">Membrane</location>
    </subcellularLocation>
</comment>
<dbReference type="OrthoDB" id="3436at2"/>
<evidence type="ECO:0000256" key="4">
    <source>
        <dbReference type="ARBA" id="ARBA00022553"/>
    </source>
</evidence>
<dbReference type="EC" id="2.7.13.3" evidence="3"/>
<evidence type="ECO:0000256" key="10">
    <source>
        <dbReference type="ARBA" id="ARBA00023136"/>
    </source>
</evidence>
<evidence type="ECO:0000313" key="15">
    <source>
        <dbReference type="Proteomes" id="UP000076268"/>
    </source>
</evidence>
<dbReference type="CDD" id="cd00075">
    <property type="entry name" value="HATPase"/>
    <property type="match status" value="1"/>
</dbReference>
<dbReference type="InterPro" id="IPR003661">
    <property type="entry name" value="HisK_dim/P_dom"/>
</dbReference>
<protein>
    <recommendedName>
        <fullName evidence="3">histidine kinase</fullName>
        <ecNumber evidence="3">2.7.13.3</ecNumber>
    </recommendedName>
</protein>
<sequence length="506" mass="55929">MRQSLQKKLLFSYMAVIVALLILVSVGVSVLIRDYFVLSKKQELLNKGQELVRIVEEYSQGKLTDAQLVAYVNSVDSFLDARVWVVDAAGRVVAISTPPRLQNHHMRGPMGHGMMGGREPGKGQAMPSAGMLRSVLDEMAPVFQGQEWTRIFEHPFYNEQMLMAAVPLRNSDGSVAGAVLLHAPIQSINEYMYRIYLYIGVIGLVAILLALAITTWLSRGIVRPLRQMQLIAGAMARGDYQTRVSVTSEDEVGELGKSLNSLAQDLAHFVRQTEMVEKLRRDFVANVSHELRTPLTIIKGYNEAMLDEAVTDPVTIKKYQHLIREESERLERLIYDLLDLSRLQSGHRQELEPIPLAELAEAAAAKFRGQATAKGITLSVETEAVMVAGNGDRLTQLIVILMDNALKFTPAGGSIRLVVKEVPTGAQLSITDSGVGIPTEDLPYIWERFYKVDKAHSRTESGTGLGLAIAKEIIELHQGTVVVNSRPNEGTVFTVSFPAEDRLVKS</sequence>
<keyword evidence="4" id="KW-0597">Phosphoprotein</keyword>
<feature type="domain" description="HAMP" evidence="13">
    <location>
        <begin position="219"/>
        <end position="271"/>
    </location>
</feature>
<evidence type="ECO:0000256" key="11">
    <source>
        <dbReference type="SAM" id="Phobius"/>
    </source>
</evidence>
<dbReference type="FunFam" id="3.30.565.10:FF:000006">
    <property type="entry name" value="Sensor histidine kinase WalK"/>
    <property type="match status" value="1"/>
</dbReference>
<dbReference type="SUPFAM" id="SSF158472">
    <property type="entry name" value="HAMP domain-like"/>
    <property type="match status" value="1"/>
</dbReference>
<dbReference type="GO" id="GO:0005886">
    <property type="term" value="C:plasma membrane"/>
    <property type="evidence" value="ECO:0007669"/>
    <property type="project" value="TreeGrafter"/>
</dbReference>
<dbReference type="Pfam" id="PF00672">
    <property type="entry name" value="HAMP"/>
    <property type="match status" value="1"/>
</dbReference>
<evidence type="ECO:0000256" key="9">
    <source>
        <dbReference type="ARBA" id="ARBA00023012"/>
    </source>
</evidence>
<dbReference type="SMART" id="SM00387">
    <property type="entry name" value="HATPase_c"/>
    <property type="match status" value="1"/>
</dbReference>
<evidence type="ECO:0000259" key="13">
    <source>
        <dbReference type="PROSITE" id="PS50885"/>
    </source>
</evidence>
<dbReference type="AlphaFoldDB" id="A0A154BMD1"/>
<evidence type="ECO:0000256" key="7">
    <source>
        <dbReference type="ARBA" id="ARBA00022777"/>
    </source>
</evidence>
<dbReference type="RefSeq" id="WP_066245622.1">
    <property type="nucleotide sequence ID" value="NZ_LSGP01000026.1"/>
</dbReference>
<dbReference type="Gene3D" id="6.10.340.10">
    <property type="match status" value="1"/>
</dbReference>
<evidence type="ECO:0000256" key="1">
    <source>
        <dbReference type="ARBA" id="ARBA00000085"/>
    </source>
</evidence>
<reference evidence="14 15" key="1">
    <citation type="submission" date="2016-02" db="EMBL/GenBank/DDBJ databases">
        <title>Anaerosporomusa subterraneum gen. nov., sp. nov., a spore-forming obligate anaerobe isolated from saprolite.</title>
        <authorList>
            <person name="Choi J.K."/>
            <person name="Shah M."/>
            <person name="Yee N."/>
        </authorList>
    </citation>
    <scope>NUCLEOTIDE SEQUENCE [LARGE SCALE GENOMIC DNA]</scope>
    <source>
        <strain evidence="14 15">RU4</strain>
    </source>
</reference>
<dbReference type="SUPFAM" id="SSF47384">
    <property type="entry name" value="Homodimeric domain of signal transducing histidine kinase"/>
    <property type="match status" value="1"/>
</dbReference>
<proteinExistence type="predicted"/>
<dbReference type="Gene3D" id="3.30.565.10">
    <property type="entry name" value="Histidine kinase-like ATPase, C-terminal domain"/>
    <property type="match status" value="1"/>
</dbReference>
<dbReference type="InterPro" id="IPR003660">
    <property type="entry name" value="HAMP_dom"/>
</dbReference>
<evidence type="ECO:0000256" key="2">
    <source>
        <dbReference type="ARBA" id="ARBA00004370"/>
    </source>
</evidence>
<dbReference type="PRINTS" id="PR00344">
    <property type="entry name" value="BCTRLSENSOR"/>
</dbReference>
<dbReference type="InterPro" id="IPR050428">
    <property type="entry name" value="TCS_sensor_his_kinase"/>
</dbReference>
<dbReference type="Gene3D" id="1.10.287.130">
    <property type="match status" value="1"/>
</dbReference>
<gene>
    <name evidence="14" type="ORF">AXX12_15780</name>
</gene>
<dbReference type="EMBL" id="LSGP01000026">
    <property type="protein sequence ID" value="KYZ75035.1"/>
    <property type="molecule type" value="Genomic_DNA"/>
</dbReference>
<dbReference type="InterPro" id="IPR036890">
    <property type="entry name" value="HATPase_C_sf"/>
</dbReference>
<dbReference type="CDD" id="cd00082">
    <property type="entry name" value="HisKA"/>
    <property type="match status" value="1"/>
</dbReference>
<name>A0A154BMD1_ANASB</name>
<keyword evidence="7" id="KW-0418">Kinase</keyword>
<evidence type="ECO:0000313" key="14">
    <source>
        <dbReference type="EMBL" id="KYZ75035.1"/>
    </source>
</evidence>
<dbReference type="GO" id="GO:0000155">
    <property type="term" value="F:phosphorelay sensor kinase activity"/>
    <property type="evidence" value="ECO:0007669"/>
    <property type="project" value="InterPro"/>
</dbReference>
<dbReference type="InterPro" id="IPR004358">
    <property type="entry name" value="Sig_transdc_His_kin-like_C"/>
</dbReference>
<dbReference type="SMART" id="SM00388">
    <property type="entry name" value="HisKA"/>
    <property type="match status" value="1"/>
</dbReference>
<feature type="transmembrane region" description="Helical" evidence="11">
    <location>
        <begin position="12"/>
        <end position="32"/>
    </location>
</feature>
<evidence type="ECO:0000256" key="8">
    <source>
        <dbReference type="ARBA" id="ARBA00022989"/>
    </source>
</evidence>
<dbReference type="InterPro" id="IPR003594">
    <property type="entry name" value="HATPase_dom"/>
</dbReference>
<comment type="catalytic activity">
    <reaction evidence="1">
        <text>ATP + protein L-histidine = ADP + protein N-phospho-L-histidine.</text>
        <dbReference type="EC" id="2.7.13.3"/>
    </reaction>
</comment>
<dbReference type="InterPro" id="IPR036097">
    <property type="entry name" value="HisK_dim/P_sf"/>
</dbReference>
<dbReference type="FunFam" id="1.10.287.130:FF:000001">
    <property type="entry name" value="Two-component sensor histidine kinase"/>
    <property type="match status" value="1"/>
</dbReference>
<dbReference type="Pfam" id="PF00512">
    <property type="entry name" value="HisKA"/>
    <property type="match status" value="1"/>
</dbReference>
<evidence type="ECO:0000256" key="3">
    <source>
        <dbReference type="ARBA" id="ARBA00012438"/>
    </source>
</evidence>
<keyword evidence="10 11" id="KW-0472">Membrane</keyword>
<dbReference type="PANTHER" id="PTHR45436">
    <property type="entry name" value="SENSOR HISTIDINE KINASE YKOH"/>
    <property type="match status" value="1"/>
</dbReference>
<keyword evidence="8 11" id="KW-1133">Transmembrane helix</keyword>
<dbReference type="SMART" id="SM00304">
    <property type="entry name" value="HAMP"/>
    <property type="match status" value="1"/>
</dbReference>
<organism evidence="14 15">
    <name type="scientific">Anaerosporomusa subterranea</name>
    <dbReference type="NCBI Taxonomy" id="1794912"/>
    <lineage>
        <taxon>Bacteria</taxon>
        <taxon>Bacillati</taxon>
        <taxon>Bacillota</taxon>
        <taxon>Negativicutes</taxon>
        <taxon>Acetonemataceae</taxon>
        <taxon>Anaerosporomusa</taxon>
    </lineage>
</organism>
<keyword evidence="6 11" id="KW-0812">Transmembrane</keyword>
<comment type="caution">
    <text evidence="14">The sequence shown here is derived from an EMBL/GenBank/DDBJ whole genome shotgun (WGS) entry which is preliminary data.</text>
</comment>
<dbReference type="Pfam" id="PF02518">
    <property type="entry name" value="HATPase_c"/>
    <property type="match status" value="1"/>
</dbReference>
<dbReference type="SUPFAM" id="SSF55874">
    <property type="entry name" value="ATPase domain of HSP90 chaperone/DNA topoisomerase II/histidine kinase"/>
    <property type="match status" value="1"/>
</dbReference>
<keyword evidence="9" id="KW-0902">Two-component regulatory system</keyword>
<dbReference type="InterPro" id="IPR005467">
    <property type="entry name" value="His_kinase_dom"/>
</dbReference>
<accession>A0A154BMD1</accession>
<dbReference type="PROSITE" id="PS50109">
    <property type="entry name" value="HIS_KIN"/>
    <property type="match status" value="1"/>
</dbReference>